<dbReference type="PROSITE" id="PS00062">
    <property type="entry name" value="ALDOKETO_REDUCTASE_2"/>
    <property type="match status" value="1"/>
</dbReference>
<protein>
    <recommendedName>
        <fullName evidence="6">NADP-dependent oxidoreductase domain-containing protein</fullName>
    </recommendedName>
</protein>
<keyword evidence="2" id="KW-0560">Oxidoreductase</keyword>
<evidence type="ECO:0000259" key="6">
    <source>
        <dbReference type="Pfam" id="PF00248"/>
    </source>
</evidence>
<dbReference type="AlphaFoldDB" id="A0A7S4IDC5"/>
<dbReference type="Pfam" id="PF00248">
    <property type="entry name" value="Aldo_ket_red"/>
    <property type="match status" value="1"/>
</dbReference>
<dbReference type="FunFam" id="3.20.20.100:FF:000015">
    <property type="entry name" value="Oxidoreductase, aldo/keto reductase family"/>
    <property type="match status" value="1"/>
</dbReference>
<feature type="domain" description="NADP-dependent oxidoreductase" evidence="6">
    <location>
        <begin position="22"/>
        <end position="262"/>
    </location>
</feature>
<dbReference type="InterPro" id="IPR023210">
    <property type="entry name" value="NADP_OxRdtase_dom"/>
</dbReference>
<dbReference type="PIRSF" id="PIRSF000097">
    <property type="entry name" value="AKR"/>
    <property type="match status" value="1"/>
</dbReference>
<dbReference type="PANTHER" id="PTHR43827:SF13">
    <property type="entry name" value="ALDO_KETO REDUCTASE FAMILY PROTEIN"/>
    <property type="match status" value="1"/>
</dbReference>
<feature type="active site" description="Proton donor" evidence="3">
    <location>
        <position position="54"/>
    </location>
</feature>
<evidence type="ECO:0000256" key="3">
    <source>
        <dbReference type="PIRSR" id="PIRSR000097-1"/>
    </source>
</evidence>
<feature type="site" description="Lowers pKa of active site Tyr" evidence="5">
    <location>
        <position position="79"/>
    </location>
</feature>
<organism evidence="7">
    <name type="scientific">Vannella robusta</name>
    <dbReference type="NCBI Taxonomy" id="1487602"/>
    <lineage>
        <taxon>Eukaryota</taxon>
        <taxon>Amoebozoa</taxon>
        <taxon>Discosea</taxon>
        <taxon>Flabellinia</taxon>
        <taxon>Vannellidae</taxon>
        <taxon>Vannella</taxon>
    </lineage>
</organism>
<feature type="binding site" evidence="4">
    <location>
        <position position="112"/>
    </location>
    <ligand>
        <name>substrate</name>
    </ligand>
</feature>
<evidence type="ECO:0000313" key="7">
    <source>
        <dbReference type="EMBL" id="CAE2225809.1"/>
    </source>
</evidence>
<dbReference type="CDD" id="cd19071">
    <property type="entry name" value="AKR_AKR1-5-like"/>
    <property type="match status" value="1"/>
</dbReference>
<dbReference type="Gene3D" id="3.20.20.100">
    <property type="entry name" value="NADP-dependent oxidoreductase domain"/>
    <property type="match status" value="1"/>
</dbReference>
<dbReference type="PRINTS" id="PR00069">
    <property type="entry name" value="ALDKETRDTASE"/>
</dbReference>
<dbReference type="GO" id="GO:0016491">
    <property type="term" value="F:oxidoreductase activity"/>
    <property type="evidence" value="ECO:0007669"/>
    <property type="project" value="UniProtKB-KW"/>
</dbReference>
<sequence length="283" mass="31791">MATSLSKCLTLRRGAKMPLFGLGTWLSKGDLCYEAVKMVLTKCDVRLLDTAAMYENEDQVGRAIIDSNVSRDEIFLVTKLQSSEHGYEQTKAAIKKSLERLQVDYVDLFLVHTPKGGDVVSTWKAMLEIRDAGLCKSVGVSNFGQEQLKQLAATGMEMPEVNQIELHVFLPQTELVQYCRDQGMQIMGYCPFARQKCAGNQALVDIGQKHGKTESQVMLRWSLQKEIITIPKSTTESHILQNCDVFGDWYLTDEEMNSLDNLANGFKASTSVNHQDIPWDEVK</sequence>
<proteinExistence type="inferred from homology"/>
<evidence type="ECO:0000256" key="2">
    <source>
        <dbReference type="ARBA" id="ARBA00023002"/>
    </source>
</evidence>
<dbReference type="InterPro" id="IPR020471">
    <property type="entry name" value="AKR"/>
</dbReference>
<evidence type="ECO:0000256" key="1">
    <source>
        <dbReference type="ARBA" id="ARBA00007905"/>
    </source>
</evidence>
<name>A0A7S4IDC5_9EUKA</name>
<dbReference type="InterPro" id="IPR036812">
    <property type="entry name" value="NAD(P)_OxRdtase_dom_sf"/>
</dbReference>
<evidence type="ECO:0000256" key="4">
    <source>
        <dbReference type="PIRSR" id="PIRSR000097-2"/>
    </source>
</evidence>
<dbReference type="EMBL" id="HBKP01015592">
    <property type="protein sequence ID" value="CAE2225809.1"/>
    <property type="molecule type" value="Transcribed_RNA"/>
</dbReference>
<dbReference type="InterPro" id="IPR018170">
    <property type="entry name" value="Aldo/ket_reductase_CS"/>
</dbReference>
<comment type="similarity">
    <text evidence="1">Belongs to the aldo/keto reductase family.</text>
</comment>
<gene>
    <name evidence="7" type="ORF">VSP0166_LOCUS11048</name>
</gene>
<dbReference type="PANTHER" id="PTHR43827">
    <property type="entry name" value="2,5-DIKETO-D-GLUCONIC ACID REDUCTASE"/>
    <property type="match status" value="1"/>
</dbReference>
<dbReference type="SUPFAM" id="SSF51430">
    <property type="entry name" value="NAD(P)-linked oxidoreductase"/>
    <property type="match status" value="1"/>
</dbReference>
<reference evidence="7" key="1">
    <citation type="submission" date="2021-01" db="EMBL/GenBank/DDBJ databases">
        <authorList>
            <person name="Corre E."/>
            <person name="Pelletier E."/>
            <person name="Niang G."/>
            <person name="Scheremetjew M."/>
            <person name="Finn R."/>
            <person name="Kale V."/>
            <person name="Holt S."/>
            <person name="Cochrane G."/>
            <person name="Meng A."/>
            <person name="Brown T."/>
            <person name="Cohen L."/>
        </authorList>
    </citation>
    <scope>NUCLEOTIDE SEQUENCE</scope>
    <source>
        <strain evidence="7">DIVA3 518/3/11/1/6</strain>
    </source>
</reference>
<accession>A0A7S4IDC5</accession>
<evidence type="ECO:0000256" key="5">
    <source>
        <dbReference type="PIRSR" id="PIRSR000097-3"/>
    </source>
</evidence>